<dbReference type="KEGG" id="ahat:ADCFC_21580"/>
<evidence type="ECO:0000259" key="2">
    <source>
        <dbReference type="Pfam" id="PF13635"/>
    </source>
</evidence>
<dbReference type="InterPro" id="IPR025420">
    <property type="entry name" value="DUF4143"/>
</dbReference>
<proteinExistence type="predicted"/>
<accession>A0A6F8SMR3</accession>
<protein>
    <submittedName>
        <fullName evidence="3">ATPase</fullName>
    </submittedName>
</protein>
<dbReference type="InterPro" id="IPR027417">
    <property type="entry name" value="P-loop_NTPase"/>
</dbReference>
<evidence type="ECO:0000313" key="4">
    <source>
        <dbReference type="Proteomes" id="UP000501727"/>
    </source>
</evidence>
<sequence>MERFAIKDLIAWKNSPRRRPLLVQGARQVGKTWLIREFGQTHFAAVAYVNFLEDEAMARQFEGELAPARLLDAVTLYTGVNAKDPNTLVVFDEIQECPRALTSLKSFAERSPETALVAAGSLLGVALHRGVSFPVGKVDHLLIYPLSFDEFLLATGNNLMLDTLRRGDLALADSLSERYIEQLRNYYFVGGMPEVVQTFLDTGSFSETRKQQNRLLFDYEHDFSKYADAALAEKIRLVWNSAPGQLARENKKFVYSAVRTGARARGYEEAIQWLVDAGLLLRVNRITKPGLPLSAYEDRDAFKIYLLDVGLLGAASRLDASVLVDGHELFSEFKGALTENYVCQELVATGKVVPYYWSAENSSGEVDFVYDYGRSIVAVEAKATTNLKAKSLRLFVERNHLGRGLRLSLSPFKEQDWVVNLPLYAAGLLPEWFAQMRKGAI</sequence>
<feature type="domain" description="DUF4143" evidence="2">
    <location>
        <begin position="220"/>
        <end position="383"/>
    </location>
</feature>
<dbReference type="PANTHER" id="PTHR33295">
    <property type="entry name" value="ATPASE"/>
    <property type="match status" value="1"/>
</dbReference>
<keyword evidence="4" id="KW-1185">Reference proteome</keyword>
<organism evidence="3 4">
    <name type="scientific">Adlercreutzia hattorii</name>
    <dbReference type="NCBI Taxonomy" id="2707299"/>
    <lineage>
        <taxon>Bacteria</taxon>
        <taxon>Bacillati</taxon>
        <taxon>Actinomycetota</taxon>
        <taxon>Coriobacteriia</taxon>
        <taxon>Eggerthellales</taxon>
        <taxon>Eggerthellaceae</taxon>
        <taxon>Adlercreutzia</taxon>
    </lineage>
</organism>
<dbReference type="AlphaFoldDB" id="A0A6F8SMR3"/>
<dbReference type="EMBL" id="AP022829">
    <property type="protein sequence ID" value="BCA89539.1"/>
    <property type="molecule type" value="Genomic_DNA"/>
</dbReference>
<reference evidence="4" key="2">
    <citation type="submission" date="2020-03" db="EMBL/GenBank/DDBJ databases">
        <title>Complete Genome Sequence of Adlercreutzia sp. strain 8CFCBH1 Producing Equol, Isolated from Healthy Japanese Feces.</title>
        <authorList>
            <person name="Ogata Y."/>
            <person name="Sakamoto M."/>
            <person name="Ohkuma M."/>
            <person name="Hattori M."/>
            <person name="Suda W."/>
        </authorList>
    </citation>
    <scope>NUCLEOTIDE SEQUENCE [LARGE SCALE GENOMIC DNA]</scope>
    <source>
        <strain evidence="4">8CFCBH1</strain>
    </source>
</reference>
<name>A0A6F8SMR3_9ACTN</name>
<dbReference type="RefSeq" id="WP_173114464.1">
    <property type="nucleotide sequence ID" value="NZ_AP022829.1"/>
</dbReference>
<feature type="domain" description="AAA" evidence="1">
    <location>
        <begin position="18"/>
        <end position="152"/>
    </location>
</feature>
<dbReference type="SUPFAM" id="SSF52540">
    <property type="entry name" value="P-loop containing nucleoside triphosphate hydrolases"/>
    <property type="match status" value="1"/>
</dbReference>
<evidence type="ECO:0000313" key="3">
    <source>
        <dbReference type="EMBL" id="BCA89539.1"/>
    </source>
</evidence>
<dbReference type="Pfam" id="PF13173">
    <property type="entry name" value="AAA_14"/>
    <property type="match status" value="1"/>
</dbReference>
<gene>
    <name evidence="3" type="ORF">ADCFC_20360</name>
</gene>
<dbReference type="InterPro" id="IPR041682">
    <property type="entry name" value="AAA_14"/>
</dbReference>
<evidence type="ECO:0000259" key="1">
    <source>
        <dbReference type="Pfam" id="PF13173"/>
    </source>
</evidence>
<dbReference type="PANTHER" id="PTHR33295:SF7">
    <property type="entry name" value="ATPASE"/>
    <property type="match status" value="1"/>
</dbReference>
<dbReference type="Proteomes" id="UP000501727">
    <property type="component" value="Chromosome"/>
</dbReference>
<reference evidence="4" key="1">
    <citation type="journal article" date="2020" name="Microbiol. Resour. Announc.">
        <title>Complete Genome Sequence of Adlercreutzia sp. Strain 8CFCBH1, a Potent Producer of Equol, Isolated from Healthy Japanese Feces.</title>
        <authorList>
            <person name="Ogata Y."/>
            <person name="Sakamoto M."/>
            <person name="Ohkuma M."/>
            <person name="Hattori M."/>
            <person name="Suda W."/>
        </authorList>
    </citation>
    <scope>NUCLEOTIDE SEQUENCE [LARGE SCALE GENOMIC DNA]</scope>
    <source>
        <strain evidence="4">8CFCBH1</strain>
    </source>
</reference>
<dbReference type="Pfam" id="PF13635">
    <property type="entry name" value="DUF4143"/>
    <property type="match status" value="1"/>
</dbReference>